<keyword evidence="1" id="KW-0812">Transmembrane</keyword>
<evidence type="ECO:0000256" key="1">
    <source>
        <dbReference type="SAM" id="Phobius"/>
    </source>
</evidence>
<dbReference type="InterPro" id="IPR021315">
    <property type="entry name" value="Gap/Sap"/>
</dbReference>
<dbReference type="EMBL" id="PFBA01000013">
    <property type="protein sequence ID" value="PIT92595.1"/>
    <property type="molecule type" value="Genomic_DNA"/>
</dbReference>
<proteinExistence type="predicted"/>
<keyword evidence="1" id="KW-1133">Transmembrane helix</keyword>
<protein>
    <recommendedName>
        <fullName evidence="4">Cytochrome C biogenesis protein transmembrane domain-containing protein</fullName>
    </recommendedName>
</protein>
<feature type="transmembrane region" description="Helical" evidence="1">
    <location>
        <begin position="129"/>
        <end position="149"/>
    </location>
</feature>
<gene>
    <name evidence="2" type="ORF">COU08_01200</name>
</gene>
<dbReference type="AlphaFoldDB" id="A0A2M6WIJ8"/>
<evidence type="ECO:0008006" key="4">
    <source>
        <dbReference type="Google" id="ProtNLM"/>
    </source>
</evidence>
<dbReference type="Proteomes" id="UP000228635">
    <property type="component" value="Unassembled WGS sequence"/>
</dbReference>
<feature type="transmembrane region" description="Helical" evidence="1">
    <location>
        <begin position="12"/>
        <end position="40"/>
    </location>
</feature>
<evidence type="ECO:0000313" key="2">
    <source>
        <dbReference type="EMBL" id="PIT92595.1"/>
    </source>
</evidence>
<dbReference type="InterPro" id="IPR051790">
    <property type="entry name" value="Cytochrome_c-biogenesis_DsbD"/>
</dbReference>
<feature type="transmembrane region" description="Helical" evidence="1">
    <location>
        <begin position="86"/>
        <end position="109"/>
    </location>
</feature>
<feature type="transmembrane region" description="Helical" evidence="1">
    <location>
        <begin position="52"/>
        <end position="74"/>
    </location>
</feature>
<dbReference type="PANTHER" id="PTHR31272">
    <property type="entry name" value="CYTOCHROME C-TYPE BIOGENESIS PROTEIN HI_1454-RELATED"/>
    <property type="match status" value="1"/>
</dbReference>
<dbReference type="PANTHER" id="PTHR31272:SF9">
    <property type="entry name" value="BLL1027 PROTEIN"/>
    <property type="match status" value="1"/>
</dbReference>
<keyword evidence="1" id="KW-0472">Membrane</keyword>
<feature type="transmembrane region" description="Helical" evidence="1">
    <location>
        <begin position="240"/>
        <end position="258"/>
    </location>
</feature>
<organism evidence="2 3">
    <name type="scientific">Candidatus Harrisonbacteria bacterium CG10_big_fil_rev_8_21_14_0_10_42_17</name>
    <dbReference type="NCBI Taxonomy" id="1974584"/>
    <lineage>
        <taxon>Bacteria</taxon>
        <taxon>Candidatus Harrisoniibacteriota</taxon>
    </lineage>
</organism>
<dbReference type="Pfam" id="PF11139">
    <property type="entry name" value="SfLAP"/>
    <property type="match status" value="1"/>
</dbReference>
<sequence length="264" mass="28694">MPLSFAAPEISIPIITGLGLLDAINPCVIGVLILLLTVLLKSGKKKAVLYNGIAYTTGVYVTYLVGGLTLLGVFNAIRAIEAVSQVLYIVIGIFILLAGILEVKDYFWYSRWFSLGIPPRLVSLVESRAAGAHVSLIASFSFGALLTLIELPCTGAPYLAVLTLMSSSGLSYVTGLPLLLYYNLVFVAPLIVIIYMAYSGFGLKHMEGWRKEHRGLMRFYIGLALLAVGVWIITAIATKVLWPIIISLVGLIALMWFAKNILKI</sequence>
<feature type="transmembrane region" description="Helical" evidence="1">
    <location>
        <begin position="180"/>
        <end position="203"/>
    </location>
</feature>
<name>A0A2M6WIJ8_9BACT</name>
<reference evidence="3" key="1">
    <citation type="submission" date="2017-09" db="EMBL/GenBank/DDBJ databases">
        <title>Depth-based differentiation of microbial function through sediment-hosted aquifers and enrichment of novel symbionts in the deep terrestrial subsurface.</title>
        <authorList>
            <person name="Probst A.J."/>
            <person name="Ladd B."/>
            <person name="Jarett J.K."/>
            <person name="Geller-Mcgrath D.E."/>
            <person name="Sieber C.M.K."/>
            <person name="Emerson J.B."/>
            <person name="Anantharaman K."/>
            <person name="Thomas B.C."/>
            <person name="Malmstrom R."/>
            <person name="Stieglmeier M."/>
            <person name="Klingl A."/>
            <person name="Woyke T."/>
            <person name="Ryan C.M."/>
            <person name="Banfield J.F."/>
        </authorList>
    </citation>
    <scope>NUCLEOTIDE SEQUENCE [LARGE SCALE GENOMIC DNA]</scope>
</reference>
<accession>A0A2M6WIJ8</accession>
<comment type="caution">
    <text evidence="2">The sequence shown here is derived from an EMBL/GenBank/DDBJ whole genome shotgun (WGS) entry which is preliminary data.</text>
</comment>
<feature type="transmembrane region" description="Helical" evidence="1">
    <location>
        <begin position="215"/>
        <end position="234"/>
    </location>
</feature>
<evidence type="ECO:0000313" key="3">
    <source>
        <dbReference type="Proteomes" id="UP000228635"/>
    </source>
</evidence>